<feature type="non-terminal residue" evidence="3">
    <location>
        <position position="226"/>
    </location>
</feature>
<protein>
    <recommendedName>
        <fullName evidence="4">Glycosyltransferase RgtA/B/C/D-like domain-containing protein</fullName>
    </recommendedName>
</protein>
<feature type="transmembrane region" description="Helical" evidence="2">
    <location>
        <begin position="143"/>
        <end position="164"/>
    </location>
</feature>
<evidence type="ECO:0008006" key="4">
    <source>
        <dbReference type="Google" id="ProtNLM"/>
    </source>
</evidence>
<feature type="transmembrane region" description="Helical" evidence="2">
    <location>
        <begin position="169"/>
        <end position="188"/>
    </location>
</feature>
<evidence type="ECO:0000256" key="1">
    <source>
        <dbReference type="SAM" id="MobiDB-lite"/>
    </source>
</evidence>
<evidence type="ECO:0000256" key="2">
    <source>
        <dbReference type="SAM" id="Phobius"/>
    </source>
</evidence>
<organism evidence="3">
    <name type="scientific">marine metagenome</name>
    <dbReference type="NCBI Taxonomy" id="408172"/>
    <lineage>
        <taxon>unclassified sequences</taxon>
        <taxon>metagenomes</taxon>
        <taxon>ecological metagenomes</taxon>
    </lineage>
</organism>
<proteinExistence type="predicted"/>
<feature type="compositionally biased region" description="Polar residues" evidence="1">
    <location>
        <begin position="7"/>
        <end position="17"/>
    </location>
</feature>
<dbReference type="AlphaFoldDB" id="A0A382KV92"/>
<keyword evidence="2" id="KW-0812">Transmembrane</keyword>
<feature type="transmembrane region" description="Helical" evidence="2">
    <location>
        <begin position="194"/>
        <end position="224"/>
    </location>
</feature>
<gene>
    <name evidence="3" type="ORF">METZ01_LOCUS279561</name>
</gene>
<dbReference type="EMBL" id="UINC01082176">
    <property type="protein sequence ID" value="SVC26707.1"/>
    <property type="molecule type" value="Genomic_DNA"/>
</dbReference>
<name>A0A382KV92_9ZZZZ</name>
<feature type="transmembrane region" description="Helical" evidence="2">
    <location>
        <begin position="109"/>
        <end position="131"/>
    </location>
</feature>
<keyword evidence="2" id="KW-0472">Membrane</keyword>
<evidence type="ECO:0000313" key="3">
    <source>
        <dbReference type="EMBL" id="SVC26707.1"/>
    </source>
</evidence>
<keyword evidence="2" id="KW-1133">Transmembrane helix</keyword>
<feature type="transmembrane region" description="Helical" evidence="2">
    <location>
        <begin position="27"/>
        <end position="47"/>
    </location>
</feature>
<sequence length="226" mass="25167">MMVRPVVSTSNTAQNTGEEPPVSRTFLWSWCVSLIPILIGLHAVGFWGRGIVDREARAFILNYLADRPLAAILFDPSLNDWGAYQARELSYLVDYFDAQILAGLYSQGMLLFIPASGALGLALFMAIYSAGAIKLLRLDRVSTALLLSWFLSSMVVQASSAIFYRSAKILVSLLLLTFLFQTISLVQIDRTRRPAVWMFALLFFVGLGMVLSDHQGLFFLLLFLSL</sequence>
<accession>A0A382KV92</accession>
<reference evidence="3" key="1">
    <citation type="submission" date="2018-05" db="EMBL/GenBank/DDBJ databases">
        <authorList>
            <person name="Lanie J.A."/>
            <person name="Ng W.-L."/>
            <person name="Kazmierczak K.M."/>
            <person name="Andrzejewski T.M."/>
            <person name="Davidsen T.M."/>
            <person name="Wayne K.J."/>
            <person name="Tettelin H."/>
            <person name="Glass J.I."/>
            <person name="Rusch D."/>
            <person name="Podicherti R."/>
            <person name="Tsui H.-C.T."/>
            <person name="Winkler M.E."/>
        </authorList>
    </citation>
    <scope>NUCLEOTIDE SEQUENCE</scope>
</reference>
<feature type="region of interest" description="Disordered" evidence="1">
    <location>
        <begin position="1"/>
        <end position="20"/>
    </location>
</feature>